<dbReference type="EMBL" id="CM000880">
    <property type="protein sequence ID" value="KQK17468.1"/>
    <property type="molecule type" value="Genomic_DNA"/>
</dbReference>
<organism evidence="6">
    <name type="scientific">Brachypodium distachyon</name>
    <name type="common">Purple false brome</name>
    <name type="synonym">Trachynia distachya</name>
    <dbReference type="NCBI Taxonomy" id="15368"/>
    <lineage>
        <taxon>Eukaryota</taxon>
        <taxon>Viridiplantae</taxon>
        <taxon>Streptophyta</taxon>
        <taxon>Embryophyta</taxon>
        <taxon>Tracheophyta</taxon>
        <taxon>Spermatophyta</taxon>
        <taxon>Magnoliopsida</taxon>
        <taxon>Liliopsida</taxon>
        <taxon>Poales</taxon>
        <taxon>Poaceae</taxon>
        <taxon>BOP clade</taxon>
        <taxon>Pooideae</taxon>
        <taxon>Stipodae</taxon>
        <taxon>Brachypodieae</taxon>
        <taxon>Brachypodium</taxon>
    </lineage>
</organism>
<dbReference type="OrthoDB" id="185373at2759"/>
<reference evidence="6 7" key="1">
    <citation type="journal article" date="2010" name="Nature">
        <title>Genome sequencing and analysis of the model grass Brachypodium distachyon.</title>
        <authorList>
            <consortium name="International Brachypodium Initiative"/>
        </authorList>
    </citation>
    <scope>NUCLEOTIDE SEQUENCE [LARGE SCALE GENOMIC DNA]</scope>
    <source>
        <strain evidence="6 7">Bd21</strain>
    </source>
</reference>
<evidence type="ECO:0000313" key="7">
    <source>
        <dbReference type="EnsemblPlants" id="KQK17468"/>
    </source>
</evidence>
<dbReference type="InterPro" id="IPR011990">
    <property type="entry name" value="TPR-like_helical_dom_sf"/>
</dbReference>
<evidence type="ECO:0000256" key="3">
    <source>
        <dbReference type="ARBA" id="ARBA00022946"/>
    </source>
</evidence>
<sequence length="352" mass="37921">MSRLLGEGQENAPVAIADGAADARASAAVVEHRAVECDGRHADPPAAAPSLLTPTVPHFARLLLTQAPAIPPLLTAVLPASPSLLTPHLLLSHSPPLPALSLFRPARLAPARPPPPTPTSSPSSSPPRSAPPLPARPSLPPSAASSPPPASGRELNALLRVFCARGRVAEARALFHRYCDAYPPDTRTFNTLLLGFKEAGHAQALDLFYHDAVLRGFVPDAVSYCVRMDALCKKGRFLDALEMLDEMRRRENCEPTLQVFTTLIYGAGIARDAARARRLFDEMEQCAVTPDRGAHDALMGAYVRARYLQSGMAVMEEMEHKGIGLDDVTYNTMLCVFAGLVTWRGSGRYIAR</sequence>
<evidence type="ECO:0008006" key="9">
    <source>
        <dbReference type="Google" id="ProtNLM"/>
    </source>
</evidence>
<feature type="compositionally biased region" description="Pro residues" evidence="5">
    <location>
        <begin position="111"/>
        <end position="150"/>
    </location>
</feature>
<reference evidence="7" key="3">
    <citation type="submission" date="2018-08" db="UniProtKB">
        <authorList>
            <consortium name="EnsemblPlants"/>
        </authorList>
    </citation>
    <scope>IDENTIFICATION</scope>
    <source>
        <strain evidence="7">cv. Bd21</strain>
    </source>
</reference>
<keyword evidence="2" id="KW-0677">Repeat</keyword>
<protein>
    <recommendedName>
        <fullName evidence="9">Pentacotripeptide-repeat region of PRORP domain-containing protein</fullName>
    </recommendedName>
</protein>
<dbReference type="EnsemblPlants" id="KQK17468">
    <property type="protein sequence ID" value="KQK17468"/>
    <property type="gene ID" value="BRADI_1g34625v3"/>
</dbReference>
<dbReference type="ExpressionAtlas" id="A0A0Q3JZS0">
    <property type="expression patterns" value="baseline"/>
</dbReference>
<evidence type="ECO:0000256" key="4">
    <source>
        <dbReference type="PROSITE-ProRule" id="PRU00708"/>
    </source>
</evidence>
<dbReference type="Pfam" id="PF01535">
    <property type="entry name" value="PPR"/>
    <property type="match status" value="1"/>
</dbReference>
<reference evidence="6" key="2">
    <citation type="submission" date="2017-06" db="EMBL/GenBank/DDBJ databases">
        <title>WGS assembly of Brachypodium distachyon.</title>
        <authorList>
            <consortium name="The International Brachypodium Initiative"/>
            <person name="Lucas S."/>
            <person name="Harmon-Smith M."/>
            <person name="Lail K."/>
            <person name="Tice H."/>
            <person name="Grimwood J."/>
            <person name="Bruce D."/>
            <person name="Barry K."/>
            <person name="Shu S."/>
            <person name="Lindquist E."/>
            <person name="Wang M."/>
            <person name="Pitluck S."/>
            <person name="Vogel J.P."/>
            <person name="Garvin D.F."/>
            <person name="Mockler T.C."/>
            <person name="Schmutz J."/>
            <person name="Rokhsar D."/>
            <person name="Bevan M.W."/>
        </authorList>
    </citation>
    <scope>NUCLEOTIDE SEQUENCE</scope>
    <source>
        <strain evidence="6">Bd21</strain>
    </source>
</reference>
<evidence type="ECO:0000256" key="1">
    <source>
        <dbReference type="ARBA" id="ARBA00007626"/>
    </source>
</evidence>
<name>A0A0Q3JZS0_BRADI</name>
<dbReference type="NCBIfam" id="TIGR00756">
    <property type="entry name" value="PPR"/>
    <property type="match status" value="1"/>
</dbReference>
<gene>
    <name evidence="6" type="ORF">BRADI_1g34625v3</name>
</gene>
<evidence type="ECO:0000256" key="5">
    <source>
        <dbReference type="SAM" id="MobiDB-lite"/>
    </source>
</evidence>
<dbReference type="AlphaFoldDB" id="A0A0Q3JZS0"/>
<dbReference type="PROSITE" id="PS51375">
    <property type="entry name" value="PPR"/>
    <property type="match status" value="1"/>
</dbReference>
<dbReference type="GO" id="GO:0003729">
    <property type="term" value="F:mRNA binding"/>
    <property type="evidence" value="ECO:0000318"/>
    <property type="project" value="GO_Central"/>
</dbReference>
<dbReference type="Gene3D" id="1.25.40.10">
    <property type="entry name" value="Tetratricopeptide repeat domain"/>
    <property type="match status" value="2"/>
</dbReference>
<comment type="similarity">
    <text evidence="1">Belongs to the PPR family. P subfamily.</text>
</comment>
<proteinExistence type="inferred from homology"/>
<feature type="region of interest" description="Disordered" evidence="5">
    <location>
        <begin position="107"/>
        <end position="150"/>
    </location>
</feature>
<dbReference type="InParanoid" id="A0A0Q3JZS0"/>
<dbReference type="Proteomes" id="UP000008810">
    <property type="component" value="Chromosome 1"/>
</dbReference>
<keyword evidence="3" id="KW-0809">Transit peptide</keyword>
<evidence type="ECO:0000256" key="2">
    <source>
        <dbReference type="ARBA" id="ARBA00022737"/>
    </source>
</evidence>
<dbReference type="Pfam" id="PF13812">
    <property type="entry name" value="PPR_3"/>
    <property type="match status" value="1"/>
</dbReference>
<keyword evidence="8" id="KW-1185">Reference proteome</keyword>
<feature type="repeat" description="PPR" evidence="4">
    <location>
        <begin position="220"/>
        <end position="250"/>
    </location>
</feature>
<evidence type="ECO:0000313" key="6">
    <source>
        <dbReference type="EMBL" id="KQK17468.1"/>
    </source>
</evidence>
<dbReference type="Pfam" id="PF12854">
    <property type="entry name" value="PPR_1"/>
    <property type="match status" value="1"/>
</dbReference>
<accession>A0A0Q3JZS0</accession>
<dbReference type="Gramene" id="KQK17468">
    <property type="protein sequence ID" value="KQK17468"/>
    <property type="gene ID" value="BRADI_1g34625v3"/>
</dbReference>
<dbReference type="PANTHER" id="PTHR47941">
    <property type="entry name" value="PENTATRICOPEPTIDE REPEAT-CONTAINING PROTEIN 3, MITOCHONDRIAL"/>
    <property type="match status" value="1"/>
</dbReference>
<dbReference type="InterPro" id="IPR002885">
    <property type="entry name" value="PPR_rpt"/>
</dbReference>
<evidence type="ECO:0000313" key="8">
    <source>
        <dbReference type="Proteomes" id="UP000008810"/>
    </source>
</evidence>